<dbReference type="InterPro" id="IPR037401">
    <property type="entry name" value="SnoaL-like"/>
</dbReference>
<gene>
    <name evidence="2" type="ORF">GH984_10575</name>
</gene>
<protein>
    <submittedName>
        <fullName evidence="2">Nuclear transport factor 2 family protein</fullName>
    </submittedName>
</protein>
<evidence type="ECO:0000259" key="1">
    <source>
        <dbReference type="Pfam" id="PF12680"/>
    </source>
</evidence>
<dbReference type="Proteomes" id="UP000433788">
    <property type="component" value="Unassembled WGS sequence"/>
</dbReference>
<organism evidence="2 3">
    <name type="scientific">Spiribacter salilacus</name>
    <dbReference type="NCBI Taxonomy" id="2664894"/>
    <lineage>
        <taxon>Bacteria</taxon>
        <taxon>Pseudomonadati</taxon>
        <taxon>Pseudomonadota</taxon>
        <taxon>Gammaproteobacteria</taxon>
        <taxon>Chromatiales</taxon>
        <taxon>Ectothiorhodospiraceae</taxon>
        <taxon>Spiribacter</taxon>
    </lineage>
</organism>
<sequence>MTSGNDEKVQVLKAVFDAFNRHDADAVVAHMSDDVVFETIGGDQAYGGRIEGKQAVRAAFQKVWETQPDVQWANAQHFAAADRGVSEWTFQATQPDGTLIDADGCDLFRFHNGKIVEKKAFRKQRPPQAKG</sequence>
<evidence type="ECO:0000313" key="2">
    <source>
        <dbReference type="EMBL" id="MRH79142.1"/>
    </source>
</evidence>
<evidence type="ECO:0000313" key="3">
    <source>
        <dbReference type="Proteomes" id="UP000433788"/>
    </source>
</evidence>
<dbReference type="Pfam" id="PF12680">
    <property type="entry name" value="SnoaL_2"/>
    <property type="match status" value="1"/>
</dbReference>
<feature type="domain" description="SnoaL-like" evidence="1">
    <location>
        <begin position="13"/>
        <end position="117"/>
    </location>
</feature>
<dbReference type="InterPro" id="IPR032710">
    <property type="entry name" value="NTF2-like_dom_sf"/>
</dbReference>
<dbReference type="EMBL" id="WJPP01000007">
    <property type="protein sequence ID" value="MRH79142.1"/>
    <property type="molecule type" value="Genomic_DNA"/>
</dbReference>
<dbReference type="Gene3D" id="3.10.450.50">
    <property type="match status" value="1"/>
</dbReference>
<keyword evidence="3" id="KW-1185">Reference proteome</keyword>
<comment type="caution">
    <text evidence="2">The sequence shown here is derived from an EMBL/GenBank/DDBJ whole genome shotgun (WGS) entry which is preliminary data.</text>
</comment>
<dbReference type="SUPFAM" id="SSF54427">
    <property type="entry name" value="NTF2-like"/>
    <property type="match status" value="1"/>
</dbReference>
<accession>A0A6N7QT23</accession>
<proteinExistence type="predicted"/>
<dbReference type="PANTHER" id="PTHR41252">
    <property type="entry name" value="BLR2505 PROTEIN"/>
    <property type="match status" value="1"/>
</dbReference>
<dbReference type="PANTHER" id="PTHR41252:SF1">
    <property type="entry name" value="BLR2505 PROTEIN"/>
    <property type="match status" value="1"/>
</dbReference>
<dbReference type="RefSeq" id="WP_153720193.1">
    <property type="nucleotide sequence ID" value="NZ_WJPP01000007.1"/>
</dbReference>
<reference evidence="2 3" key="1">
    <citation type="submission" date="2019-11" db="EMBL/GenBank/DDBJ databases">
        <authorList>
            <person name="Zhang X.Y."/>
        </authorList>
    </citation>
    <scope>NUCLEOTIDE SEQUENCE [LARGE SCALE GENOMIC DNA]</scope>
    <source>
        <strain evidence="2 3">C176</strain>
    </source>
</reference>
<name>A0A6N7QT23_9GAMM</name>
<dbReference type="AlphaFoldDB" id="A0A6N7QT23"/>